<dbReference type="InParanoid" id="A0A2K1L7U0"/>
<sequence length="83" mass="9046">MSRAKLLSRYWLISFITDHDEFVEEKIALFHDSSTSSDVTTSAAPLFNVALFPLASAFVVCAPVSPSLDMADTTDSVRNSSCN</sequence>
<dbReference type="EnsemblPlants" id="Pp3c1_11670V3.1">
    <property type="protein sequence ID" value="PAC:32966743.CDS.1"/>
    <property type="gene ID" value="Pp3c1_11670"/>
</dbReference>
<dbReference type="Gramene" id="Pp3c1_11670V3.1">
    <property type="protein sequence ID" value="PAC:32966743.CDS.1"/>
    <property type="gene ID" value="Pp3c1_11670"/>
</dbReference>
<evidence type="ECO:0000313" key="2">
    <source>
        <dbReference type="EnsemblPlants" id="PAC:32966743.CDS.1"/>
    </source>
</evidence>
<gene>
    <name evidence="1" type="ORF">PHYPA_000533</name>
</gene>
<accession>A0A2K1L7U0</accession>
<dbReference type="AlphaFoldDB" id="A0A2K1L7U0"/>
<reference evidence="2" key="3">
    <citation type="submission" date="2020-12" db="UniProtKB">
        <authorList>
            <consortium name="EnsemblPlants"/>
        </authorList>
    </citation>
    <scope>IDENTIFICATION</scope>
</reference>
<dbReference type="PaxDb" id="3218-PP1S443_16V6.1"/>
<protein>
    <submittedName>
        <fullName evidence="1 2">Uncharacterized protein</fullName>
    </submittedName>
</protein>
<name>A0A2K1L7U0_PHYPA</name>
<proteinExistence type="predicted"/>
<evidence type="ECO:0000313" key="3">
    <source>
        <dbReference type="Proteomes" id="UP000006727"/>
    </source>
</evidence>
<dbReference type="EMBL" id="ABEU02000001">
    <property type="protein sequence ID" value="PNR62109.1"/>
    <property type="molecule type" value="Genomic_DNA"/>
</dbReference>
<reference evidence="1 3" key="2">
    <citation type="journal article" date="2018" name="Plant J.">
        <title>The Physcomitrella patens chromosome-scale assembly reveals moss genome structure and evolution.</title>
        <authorList>
            <person name="Lang D."/>
            <person name="Ullrich K.K."/>
            <person name="Murat F."/>
            <person name="Fuchs J."/>
            <person name="Jenkins J."/>
            <person name="Haas F.B."/>
            <person name="Piednoel M."/>
            <person name="Gundlach H."/>
            <person name="Van Bel M."/>
            <person name="Meyberg R."/>
            <person name="Vives C."/>
            <person name="Morata J."/>
            <person name="Symeonidi A."/>
            <person name="Hiss M."/>
            <person name="Muchero W."/>
            <person name="Kamisugi Y."/>
            <person name="Saleh O."/>
            <person name="Blanc G."/>
            <person name="Decker E.L."/>
            <person name="van Gessel N."/>
            <person name="Grimwood J."/>
            <person name="Hayes R.D."/>
            <person name="Graham S.W."/>
            <person name="Gunter L.E."/>
            <person name="McDaniel S.F."/>
            <person name="Hoernstein S.N.W."/>
            <person name="Larsson A."/>
            <person name="Li F.W."/>
            <person name="Perroud P.F."/>
            <person name="Phillips J."/>
            <person name="Ranjan P."/>
            <person name="Rokshar D.S."/>
            <person name="Rothfels C.J."/>
            <person name="Schneider L."/>
            <person name="Shu S."/>
            <person name="Stevenson D.W."/>
            <person name="Thummler F."/>
            <person name="Tillich M."/>
            <person name="Villarreal Aguilar J.C."/>
            <person name="Widiez T."/>
            <person name="Wong G.K."/>
            <person name="Wymore A."/>
            <person name="Zhang Y."/>
            <person name="Zimmer A.D."/>
            <person name="Quatrano R.S."/>
            <person name="Mayer K.F.X."/>
            <person name="Goodstein D."/>
            <person name="Casacuberta J.M."/>
            <person name="Vandepoele K."/>
            <person name="Reski R."/>
            <person name="Cuming A.C."/>
            <person name="Tuskan G.A."/>
            <person name="Maumus F."/>
            <person name="Salse J."/>
            <person name="Schmutz J."/>
            <person name="Rensing S.A."/>
        </authorList>
    </citation>
    <scope>NUCLEOTIDE SEQUENCE [LARGE SCALE GENOMIC DNA]</scope>
    <source>
        <strain evidence="2 3">cv. Gransden 2004</strain>
    </source>
</reference>
<reference evidence="1 3" key="1">
    <citation type="journal article" date="2008" name="Science">
        <title>The Physcomitrella genome reveals evolutionary insights into the conquest of land by plants.</title>
        <authorList>
            <person name="Rensing S."/>
            <person name="Lang D."/>
            <person name="Zimmer A."/>
            <person name="Terry A."/>
            <person name="Salamov A."/>
            <person name="Shapiro H."/>
            <person name="Nishiyama T."/>
            <person name="Perroud P.-F."/>
            <person name="Lindquist E."/>
            <person name="Kamisugi Y."/>
            <person name="Tanahashi T."/>
            <person name="Sakakibara K."/>
            <person name="Fujita T."/>
            <person name="Oishi K."/>
            <person name="Shin-I T."/>
            <person name="Kuroki Y."/>
            <person name="Toyoda A."/>
            <person name="Suzuki Y."/>
            <person name="Hashimoto A."/>
            <person name="Yamaguchi K."/>
            <person name="Sugano A."/>
            <person name="Kohara Y."/>
            <person name="Fujiyama A."/>
            <person name="Anterola A."/>
            <person name="Aoki S."/>
            <person name="Ashton N."/>
            <person name="Barbazuk W.B."/>
            <person name="Barker E."/>
            <person name="Bennetzen J."/>
            <person name="Bezanilla M."/>
            <person name="Blankenship R."/>
            <person name="Cho S.H."/>
            <person name="Dutcher S."/>
            <person name="Estelle M."/>
            <person name="Fawcett J.A."/>
            <person name="Gundlach H."/>
            <person name="Hanada K."/>
            <person name="Heyl A."/>
            <person name="Hicks K.A."/>
            <person name="Hugh J."/>
            <person name="Lohr M."/>
            <person name="Mayer K."/>
            <person name="Melkozernov A."/>
            <person name="Murata T."/>
            <person name="Nelson D."/>
            <person name="Pils B."/>
            <person name="Prigge M."/>
            <person name="Reiss B."/>
            <person name="Renner T."/>
            <person name="Rombauts S."/>
            <person name="Rushton P."/>
            <person name="Sanderfoot A."/>
            <person name="Schween G."/>
            <person name="Shiu S.-H."/>
            <person name="Stueber K."/>
            <person name="Theodoulou F.L."/>
            <person name="Tu H."/>
            <person name="Van de Peer Y."/>
            <person name="Verrier P.J."/>
            <person name="Waters E."/>
            <person name="Wood A."/>
            <person name="Yang L."/>
            <person name="Cove D."/>
            <person name="Cuming A."/>
            <person name="Hasebe M."/>
            <person name="Lucas S."/>
            <person name="Mishler D.B."/>
            <person name="Reski R."/>
            <person name="Grigoriev I."/>
            <person name="Quatrano R.S."/>
            <person name="Boore J.L."/>
        </authorList>
    </citation>
    <scope>NUCLEOTIDE SEQUENCE [LARGE SCALE GENOMIC DNA]</scope>
    <source>
        <strain evidence="2 3">cv. Gransden 2004</strain>
    </source>
</reference>
<evidence type="ECO:0000313" key="1">
    <source>
        <dbReference type="EMBL" id="PNR62109.1"/>
    </source>
</evidence>
<organism evidence="1">
    <name type="scientific">Physcomitrium patens</name>
    <name type="common">Spreading-leaved earth moss</name>
    <name type="synonym">Physcomitrella patens</name>
    <dbReference type="NCBI Taxonomy" id="3218"/>
    <lineage>
        <taxon>Eukaryota</taxon>
        <taxon>Viridiplantae</taxon>
        <taxon>Streptophyta</taxon>
        <taxon>Embryophyta</taxon>
        <taxon>Bryophyta</taxon>
        <taxon>Bryophytina</taxon>
        <taxon>Bryopsida</taxon>
        <taxon>Funariidae</taxon>
        <taxon>Funariales</taxon>
        <taxon>Funariaceae</taxon>
        <taxon>Physcomitrium</taxon>
    </lineage>
</organism>
<dbReference type="Proteomes" id="UP000006727">
    <property type="component" value="Chromosome 1"/>
</dbReference>
<keyword evidence="3" id="KW-1185">Reference proteome</keyword>